<dbReference type="AlphaFoldDB" id="A0A5N4WHR5"/>
<name>A0A5N4WHR5_9GAMM</name>
<dbReference type="Pfam" id="PF06094">
    <property type="entry name" value="GGACT"/>
    <property type="match status" value="1"/>
</dbReference>
<protein>
    <submittedName>
        <fullName evidence="2">Gamma-glutamylcyclotransferase</fullName>
    </submittedName>
</protein>
<sequence length="108" mass="11970">MLSIFFYGSLGPNRPNAHILENIGGTWAEAYVHGELQDKGWGADLGFPGIVLNENASAVQGFVFFSENLSQHWAMLDEFEGEGYVRSPVQATLIETGECINTWIYSLK</sequence>
<evidence type="ECO:0000259" key="1">
    <source>
        <dbReference type="Pfam" id="PF06094"/>
    </source>
</evidence>
<reference evidence="2 3" key="1">
    <citation type="submission" date="2019-09" db="EMBL/GenBank/DDBJ databases">
        <title>Draft genome sequence of Acinetobacter tandoii W4-4-4 isolated from environmental water sample.</title>
        <authorList>
            <person name="Wee S.K."/>
            <person name="Yan B."/>
            <person name="Mustaffa S.B."/>
            <person name="Yap E.P.H."/>
        </authorList>
    </citation>
    <scope>NUCLEOTIDE SEQUENCE [LARGE SCALE GENOMIC DNA]</scope>
    <source>
        <strain evidence="2 3">W4-4-4</strain>
    </source>
</reference>
<comment type="caution">
    <text evidence="2">The sequence shown here is derived from an EMBL/GenBank/DDBJ whole genome shotgun (WGS) entry which is preliminary data.</text>
</comment>
<organism evidence="2 3">
    <name type="scientific">Acinetobacter tandoii</name>
    <dbReference type="NCBI Taxonomy" id="202954"/>
    <lineage>
        <taxon>Bacteria</taxon>
        <taxon>Pseudomonadati</taxon>
        <taxon>Pseudomonadota</taxon>
        <taxon>Gammaproteobacteria</taxon>
        <taxon>Moraxellales</taxon>
        <taxon>Moraxellaceae</taxon>
        <taxon>Acinetobacter</taxon>
    </lineage>
</organism>
<dbReference type="InterPro" id="IPR009288">
    <property type="entry name" value="AIG2-like_dom"/>
</dbReference>
<dbReference type="EMBL" id="VXLD01000003">
    <property type="protein sequence ID" value="KAB1856764.1"/>
    <property type="molecule type" value="Genomic_DNA"/>
</dbReference>
<dbReference type="Proteomes" id="UP000325788">
    <property type="component" value="Unassembled WGS sequence"/>
</dbReference>
<accession>A0A5N4WHR5</accession>
<feature type="domain" description="Gamma-glutamylcyclotransferase AIG2-like" evidence="1">
    <location>
        <begin position="4"/>
        <end position="106"/>
    </location>
</feature>
<dbReference type="RefSeq" id="WP_151504427.1">
    <property type="nucleotide sequence ID" value="NZ_VXLD01000003.1"/>
</dbReference>
<dbReference type="CDD" id="cd06661">
    <property type="entry name" value="GGCT_like"/>
    <property type="match status" value="1"/>
</dbReference>
<proteinExistence type="predicted"/>
<evidence type="ECO:0000313" key="3">
    <source>
        <dbReference type="Proteomes" id="UP000325788"/>
    </source>
</evidence>
<dbReference type="SUPFAM" id="SSF110857">
    <property type="entry name" value="Gamma-glutamyl cyclotransferase-like"/>
    <property type="match status" value="1"/>
</dbReference>
<dbReference type="InterPro" id="IPR036568">
    <property type="entry name" value="GGCT-like_sf"/>
</dbReference>
<dbReference type="Gene3D" id="3.10.490.10">
    <property type="entry name" value="Gamma-glutamyl cyclotransferase-like"/>
    <property type="match status" value="1"/>
</dbReference>
<dbReference type="GO" id="GO:0016740">
    <property type="term" value="F:transferase activity"/>
    <property type="evidence" value="ECO:0007669"/>
    <property type="project" value="UniProtKB-KW"/>
</dbReference>
<gene>
    <name evidence="2" type="ORF">F4W09_07220</name>
</gene>
<dbReference type="InterPro" id="IPR013024">
    <property type="entry name" value="GGCT-like"/>
</dbReference>
<evidence type="ECO:0000313" key="2">
    <source>
        <dbReference type="EMBL" id="KAB1856764.1"/>
    </source>
</evidence>
<keyword evidence="2" id="KW-0808">Transferase</keyword>